<comment type="subcellular location">
    <subcellularLocation>
        <location evidence="1">Nucleus</location>
    </subcellularLocation>
</comment>
<dbReference type="GO" id="GO:0080008">
    <property type="term" value="C:Cul4-RING E3 ubiquitin ligase complex"/>
    <property type="evidence" value="ECO:0007669"/>
    <property type="project" value="TreeGrafter"/>
</dbReference>
<name>A0AAD9UT14_ACRCE</name>
<comment type="caution">
    <text evidence="7">The sequence shown here is derived from an EMBL/GenBank/DDBJ whole genome shotgun (WGS) entry which is preliminary data.</text>
</comment>
<protein>
    <submittedName>
        <fullName evidence="7">DDB1- and CUL4-associated factor 1</fullName>
    </submittedName>
</protein>
<evidence type="ECO:0000256" key="5">
    <source>
        <dbReference type="ARBA" id="ARBA00023242"/>
    </source>
</evidence>
<dbReference type="PROSITE" id="PS50896">
    <property type="entry name" value="LISH"/>
    <property type="match status" value="1"/>
</dbReference>
<keyword evidence="4" id="KW-0833">Ubl conjugation pathway</keyword>
<sequence>MAVLDTAAELNSLLDTWRREDQANLSPVSTLKGIAELIERENEVYHKLDPDPLDDRHPGRADPDCALGHLLKTLFRNDDFMDKLVNAYIMSTMEEFDLNCAAARVLLNAMPGLESAAVFQDMQEGILSRLCKWAREAREPLRSYATGLLAFSMESQDIAAVFREENASLVPCMLRRLHIAKDLSDVTQPAIADFNNRGILKAKTNKNRIDNSSSSVNCKSKKASLAESAAGPSNSHDMSLCNGDVLDTSSCVTNKGKSPLQSKCPSSIKASKAIRSSKGSYHILPVSFSLYPLTLGMQQRVILQYLTPLGEYQELLPAVFENKALDLVMHHITFKGTIDIQLVFEALKYLTSLLCHKKFATEFVTHGGVQRLLEVPRPSVAATGCSMCLYYLAYNEDAMERVSLLPHPVLSDLVKFALWLLECSHDSGRCHATLFFSLTCSFRAVLELFDSNDGLRKLVNQLSTLSILRPEEAELLSDDEVFDKRQVAKHTCLALRRYFDAHLYIRADALRRSIARNQGGTPPVPVPAYKATSLTHSVMMENCQLILEHAPATLRWEPIEMMSKLQGFTLLLQLISLSSDWGVSSNRADAMRLAADVTRLALEVLFVLSVGPKAQHALCEEIQLPSGEPQTGMRLLLRCAEGSLLSDSEVQKAALHVICNCVCGPRARFSGAVAKFQTKSRPAFKSSDDILSKMWGCVRASNGIKVLLSLLMVKTPLVDADCIRALACKALCGLSRSDKIRQVIGKLQIFNSGQLQILMREPVIEDNASDHALFCKYAGQLLERVTGKTLATSTVIPSLSRITKADVVAQTHISYPAKELLQLLHSHLLSQGLHETAQVLKREASLPDPKPEVTPMSTPINRKTRFNHTGTVTPIMSTPETPSLSRFRFGDPVTPTGKRLLPEAPRVTRPPSPPTLDLIVTRYLREQHAQCNNPVSAGPPFSLLRPHKCPEPKYRDDAPCNITTRLKRREVIPRHGGANGARFNRRFVYSRFKPLRAIRDSEDNSLFTCATFPPGGKTILLGTQLGEIKEFNLMTGQEEASYLCSPERAISMFHCSKDRELLLTSSSSALPPSALWAFGDSFEIKHSFSEDIWVKFSNLSEDKIIGTYDSTAHVYDTATCHRILTFNDPNSSNNYSKNLATFNPTDDLVLNDGVLWDVNGNRVIHKFDKFNNFVSGVFHPSGLEIIINSEIVSFYLAKNSFDTEKYCIKLPIHREKWDLRSFHLLDTCPSLDQCQVVFNNNGDVMYGVKHLSESMTIPIASHLLGPYESSFRTFDATDYQPIAIVSLFVETDEEFIEELRNTTTIDVKKTIFDLCTDVTDCFVAVIENQATSDESVCRVYEVGRMRGADDEDEQESDEGAEDDDVDDDDEDDEDNDDDDDDDIEIVLSGDDEDSDDDSDTMVF</sequence>
<evidence type="ECO:0000256" key="4">
    <source>
        <dbReference type="ARBA" id="ARBA00022786"/>
    </source>
</evidence>
<feature type="region of interest" description="Disordered" evidence="6">
    <location>
        <begin position="1346"/>
        <end position="1403"/>
    </location>
</feature>
<keyword evidence="5" id="KW-0539">Nucleus</keyword>
<dbReference type="PANTHER" id="PTHR13129">
    <property type="entry name" value="VPRBP PROTEIN-RELATED"/>
    <property type="match status" value="1"/>
</dbReference>
<reference evidence="7" key="2">
    <citation type="journal article" date="2023" name="Science">
        <title>Genomic signatures of disease resistance in endangered staghorn corals.</title>
        <authorList>
            <person name="Vollmer S.V."/>
            <person name="Selwyn J.D."/>
            <person name="Despard B.A."/>
            <person name="Roesel C.L."/>
        </authorList>
    </citation>
    <scope>NUCLEOTIDE SEQUENCE</scope>
    <source>
        <strain evidence="7">K2</strain>
    </source>
</reference>
<feature type="compositionally biased region" description="Acidic residues" evidence="6">
    <location>
        <begin position="1349"/>
        <end position="1403"/>
    </location>
</feature>
<evidence type="ECO:0000256" key="6">
    <source>
        <dbReference type="SAM" id="MobiDB-lite"/>
    </source>
</evidence>
<dbReference type="SUPFAM" id="SSF48371">
    <property type="entry name" value="ARM repeat"/>
    <property type="match status" value="1"/>
</dbReference>
<gene>
    <name evidence="7" type="ORF">P5673_030881</name>
</gene>
<dbReference type="Proteomes" id="UP001249851">
    <property type="component" value="Unassembled WGS sequence"/>
</dbReference>
<evidence type="ECO:0000256" key="3">
    <source>
        <dbReference type="ARBA" id="ARBA00008845"/>
    </source>
</evidence>
<dbReference type="GO" id="GO:0016567">
    <property type="term" value="P:protein ubiquitination"/>
    <property type="evidence" value="ECO:0007669"/>
    <property type="project" value="InterPro"/>
</dbReference>
<feature type="region of interest" description="Disordered" evidence="6">
    <location>
        <begin position="846"/>
        <end position="914"/>
    </location>
</feature>
<proteinExistence type="inferred from homology"/>
<reference evidence="7" key="1">
    <citation type="journal article" date="2023" name="G3 (Bethesda)">
        <title>Whole genome assembly and annotation of the endangered Caribbean coral Acropora cervicornis.</title>
        <authorList>
            <person name="Selwyn J.D."/>
            <person name="Vollmer S.V."/>
        </authorList>
    </citation>
    <scope>NUCLEOTIDE SEQUENCE</scope>
    <source>
        <strain evidence="7">K2</strain>
    </source>
</reference>
<evidence type="ECO:0000313" key="7">
    <source>
        <dbReference type="EMBL" id="KAK2548838.1"/>
    </source>
</evidence>
<dbReference type="InterPro" id="IPR033270">
    <property type="entry name" value="VPRBP/DCAF1"/>
</dbReference>
<evidence type="ECO:0000256" key="2">
    <source>
        <dbReference type="ARBA" id="ARBA00004906"/>
    </source>
</evidence>
<dbReference type="SMART" id="SM00667">
    <property type="entry name" value="LisH"/>
    <property type="match status" value="1"/>
</dbReference>
<dbReference type="InterPro" id="IPR006594">
    <property type="entry name" value="LisH"/>
</dbReference>
<dbReference type="InterPro" id="IPR016024">
    <property type="entry name" value="ARM-type_fold"/>
</dbReference>
<accession>A0AAD9UT14</accession>
<dbReference type="InterPro" id="IPR015943">
    <property type="entry name" value="WD40/YVTN_repeat-like_dom_sf"/>
</dbReference>
<evidence type="ECO:0000256" key="1">
    <source>
        <dbReference type="ARBA" id="ARBA00004123"/>
    </source>
</evidence>
<feature type="compositionally biased region" description="Polar residues" evidence="6">
    <location>
        <begin position="855"/>
        <end position="884"/>
    </location>
</feature>
<organism evidence="7 8">
    <name type="scientific">Acropora cervicornis</name>
    <name type="common">Staghorn coral</name>
    <dbReference type="NCBI Taxonomy" id="6130"/>
    <lineage>
        <taxon>Eukaryota</taxon>
        <taxon>Metazoa</taxon>
        <taxon>Cnidaria</taxon>
        <taxon>Anthozoa</taxon>
        <taxon>Hexacorallia</taxon>
        <taxon>Scleractinia</taxon>
        <taxon>Astrocoeniina</taxon>
        <taxon>Acroporidae</taxon>
        <taxon>Acropora</taxon>
    </lineage>
</organism>
<comment type="pathway">
    <text evidence="2">Protein modification; protein ubiquitination.</text>
</comment>
<evidence type="ECO:0000313" key="8">
    <source>
        <dbReference type="Proteomes" id="UP001249851"/>
    </source>
</evidence>
<dbReference type="Gene3D" id="1.25.10.10">
    <property type="entry name" value="Leucine-rich Repeat Variant"/>
    <property type="match status" value="1"/>
</dbReference>
<dbReference type="Gene3D" id="2.130.10.10">
    <property type="entry name" value="YVTN repeat-like/Quinoprotein amine dehydrogenase"/>
    <property type="match status" value="2"/>
</dbReference>
<dbReference type="GO" id="GO:0005634">
    <property type="term" value="C:nucleus"/>
    <property type="evidence" value="ECO:0007669"/>
    <property type="project" value="UniProtKB-SubCell"/>
</dbReference>
<dbReference type="SUPFAM" id="SSF50978">
    <property type="entry name" value="WD40 repeat-like"/>
    <property type="match status" value="1"/>
</dbReference>
<dbReference type="InterPro" id="IPR036322">
    <property type="entry name" value="WD40_repeat_dom_sf"/>
</dbReference>
<dbReference type="EMBL" id="JARQWQ010000137">
    <property type="protein sequence ID" value="KAK2548838.1"/>
    <property type="molecule type" value="Genomic_DNA"/>
</dbReference>
<dbReference type="InterPro" id="IPR011989">
    <property type="entry name" value="ARM-like"/>
</dbReference>
<dbReference type="PANTHER" id="PTHR13129:SF4">
    <property type="entry name" value="DDB1- AND CUL4-ASSOCIATED FACTOR 1"/>
    <property type="match status" value="1"/>
</dbReference>
<keyword evidence="8" id="KW-1185">Reference proteome</keyword>
<comment type="similarity">
    <text evidence="3">Belongs to the VPRBP/DCAF1 family.</text>
</comment>